<evidence type="ECO:0000256" key="2">
    <source>
        <dbReference type="SAM" id="Phobius"/>
    </source>
</evidence>
<protein>
    <recommendedName>
        <fullName evidence="3">YqgU-like 6-bladed beta-propeller domain-containing protein</fullName>
    </recommendedName>
</protein>
<proteinExistence type="predicted"/>
<sequence>MLIFERRVQMRKFVIFHIVIGLVFTLLVSGCSITVTDAPPSNTPKVEHPFEENKKQEKASTKHPEPLQIQNGSFEKVYGWLDNETILYSYINEGKYVLESDQLYSKHHEVIFTSEAPIMNVLIHKHSKKLFIHTSPYSHSANVYFTDFKGNIEFSTEIDSYELVYEWNETDPSLMLVTAFFEDWSYKVHLINVNTGKVEEVEDVQPFLKWYNDKQILEQDWKVDDLAFFAPVLKKSLYETTDPVKVFEDVFRFDIFANNIMTIKVEEDNIEALKYTFFDLQQQKIFDITLPNITQYSDWLIPYYTFNEKSKTFLTFAPKKHDSIELYNEDYELISVDLNEHKKTVLFNNIENKPILCSKEGDLCLYGYQYEQLLDLNTGKILPLTNS</sequence>
<accession>A0A942TPP5</accession>
<feature type="domain" description="YqgU-like 6-bladed beta-propeller" evidence="3">
    <location>
        <begin position="102"/>
        <end position="367"/>
    </location>
</feature>
<feature type="compositionally biased region" description="Basic and acidic residues" evidence="1">
    <location>
        <begin position="45"/>
        <end position="64"/>
    </location>
</feature>
<reference evidence="4 5" key="1">
    <citation type="submission" date="2021-05" db="EMBL/GenBank/DDBJ databases">
        <title>Novel Bacillus species.</title>
        <authorList>
            <person name="Liu G."/>
        </authorList>
    </citation>
    <scope>NUCLEOTIDE SEQUENCE [LARGE SCALE GENOMIC DNA]</scope>
    <source>
        <strain evidence="4 5">FJAT-49732</strain>
    </source>
</reference>
<organism evidence="4 5">
    <name type="scientific">Lederbergia citrisecunda</name>
    <dbReference type="NCBI Taxonomy" id="2833583"/>
    <lineage>
        <taxon>Bacteria</taxon>
        <taxon>Bacillati</taxon>
        <taxon>Bacillota</taxon>
        <taxon>Bacilli</taxon>
        <taxon>Bacillales</taxon>
        <taxon>Bacillaceae</taxon>
        <taxon>Lederbergia</taxon>
    </lineage>
</organism>
<dbReference type="InterPro" id="IPR048421">
    <property type="entry name" value="YqgU_beta-prop"/>
</dbReference>
<dbReference type="AlphaFoldDB" id="A0A942TPP5"/>
<evidence type="ECO:0000256" key="1">
    <source>
        <dbReference type="SAM" id="MobiDB-lite"/>
    </source>
</evidence>
<keyword evidence="2" id="KW-0472">Membrane</keyword>
<feature type="region of interest" description="Disordered" evidence="1">
    <location>
        <begin position="38"/>
        <end position="64"/>
    </location>
</feature>
<evidence type="ECO:0000313" key="5">
    <source>
        <dbReference type="Proteomes" id="UP000682713"/>
    </source>
</evidence>
<gene>
    <name evidence="4" type="ORF">KHA93_08345</name>
</gene>
<dbReference type="PROSITE" id="PS51257">
    <property type="entry name" value="PROKAR_LIPOPROTEIN"/>
    <property type="match status" value="1"/>
</dbReference>
<dbReference type="Pfam" id="PF21101">
    <property type="entry name" value="YqgU"/>
    <property type="match status" value="1"/>
</dbReference>
<evidence type="ECO:0000259" key="3">
    <source>
        <dbReference type="Pfam" id="PF21101"/>
    </source>
</evidence>
<dbReference type="RefSeq" id="WP_213110325.1">
    <property type="nucleotide sequence ID" value="NZ_JAGYPJ010000001.1"/>
</dbReference>
<dbReference type="Proteomes" id="UP000682713">
    <property type="component" value="Unassembled WGS sequence"/>
</dbReference>
<keyword evidence="5" id="KW-1185">Reference proteome</keyword>
<name>A0A942TPP5_9BACI</name>
<evidence type="ECO:0000313" key="4">
    <source>
        <dbReference type="EMBL" id="MBS4199664.1"/>
    </source>
</evidence>
<dbReference type="EMBL" id="JAGYPJ010000001">
    <property type="protein sequence ID" value="MBS4199664.1"/>
    <property type="molecule type" value="Genomic_DNA"/>
</dbReference>
<keyword evidence="2" id="KW-0812">Transmembrane</keyword>
<keyword evidence="2" id="KW-1133">Transmembrane helix</keyword>
<comment type="caution">
    <text evidence="4">The sequence shown here is derived from an EMBL/GenBank/DDBJ whole genome shotgun (WGS) entry which is preliminary data.</text>
</comment>
<feature type="transmembrane region" description="Helical" evidence="2">
    <location>
        <begin position="12"/>
        <end position="35"/>
    </location>
</feature>